<evidence type="ECO:0000256" key="2">
    <source>
        <dbReference type="ARBA" id="ARBA00023157"/>
    </source>
</evidence>
<dbReference type="SUPFAM" id="SSF63501">
    <property type="entry name" value="Frizzled cysteine-rich domain"/>
    <property type="match status" value="1"/>
</dbReference>
<comment type="caution">
    <text evidence="3">Lacks conserved residue(s) required for the propagation of feature annotation.</text>
</comment>
<dbReference type="Gene3D" id="1.10.238.10">
    <property type="entry name" value="EF-hand"/>
    <property type="match status" value="1"/>
</dbReference>
<dbReference type="PANTHER" id="PTHR11309">
    <property type="entry name" value="FRIZZLED"/>
    <property type="match status" value="1"/>
</dbReference>
<dbReference type="InterPro" id="IPR036790">
    <property type="entry name" value="Frizzled_dom_sf"/>
</dbReference>
<dbReference type="AlphaFoldDB" id="A0AAR2LC33"/>
<feature type="disulfide bond" evidence="3">
    <location>
        <begin position="115"/>
        <end position="139"/>
    </location>
</feature>
<feature type="signal peptide" evidence="4">
    <location>
        <begin position="1"/>
        <end position="24"/>
    </location>
</feature>
<evidence type="ECO:0000313" key="7">
    <source>
        <dbReference type="Proteomes" id="UP001501920"/>
    </source>
</evidence>
<dbReference type="SUPFAM" id="SSF47473">
    <property type="entry name" value="EF-hand"/>
    <property type="match status" value="1"/>
</dbReference>
<dbReference type="GO" id="GO:0060070">
    <property type="term" value="P:canonical Wnt signaling pathway"/>
    <property type="evidence" value="ECO:0007669"/>
    <property type="project" value="TreeGrafter"/>
</dbReference>
<feature type="disulfide bond" evidence="3">
    <location>
        <begin position="49"/>
        <end position="95"/>
    </location>
</feature>
<keyword evidence="4" id="KW-0732">Signal</keyword>
<reference evidence="6" key="2">
    <citation type="submission" date="2025-08" db="UniProtKB">
        <authorList>
            <consortium name="Ensembl"/>
        </authorList>
    </citation>
    <scope>IDENTIFICATION</scope>
</reference>
<name>A0AAR2LC33_PYGNA</name>
<dbReference type="Proteomes" id="UP001501920">
    <property type="component" value="Chromosome 19"/>
</dbReference>
<dbReference type="InterPro" id="IPR011992">
    <property type="entry name" value="EF-hand-dom_pair"/>
</dbReference>
<organism evidence="6 7">
    <name type="scientific">Pygocentrus nattereri</name>
    <name type="common">Red-bellied piranha</name>
    <dbReference type="NCBI Taxonomy" id="42514"/>
    <lineage>
        <taxon>Eukaryota</taxon>
        <taxon>Metazoa</taxon>
        <taxon>Chordata</taxon>
        <taxon>Craniata</taxon>
        <taxon>Vertebrata</taxon>
        <taxon>Euteleostomi</taxon>
        <taxon>Actinopterygii</taxon>
        <taxon>Neopterygii</taxon>
        <taxon>Teleostei</taxon>
        <taxon>Ostariophysi</taxon>
        <taxon>Characiformes</taxon>
        <taxon>Characoidei</taxon>
        <taxon>Pygocentrus</taxon>
    </lineage>
</organism>
<evidence type="ECO:0000259" key="5">
    <source>
        <dbReference type="PROSITE" id="PS50038"/>
    </source>
</evidence>
<sequence>MEFLRFTYTMIVLTLGLLLSVSSGHPEKRKEGDPLPSPGKCEPIRIPLCQGLSYSHTVMPNILGHTNQEDATQEIHQFYPLVRVQCSPELQKFLCSVYSPKCENGTPKPVCRTTCETAKRGCVSLINKFGFSWPTLLECESFTTEACEQDLTTPVSIQKKLVQAGHTVGDQVLSLQTVRILVSLKDVDRSGKLDEPKYEELQSYVSAAKREFEQQAKNGAVSLSQMKNALAEHDLRLNDLNFGLLWDRYSTAEQINYDDFVAILARLETLKERFKSHRMKNLPCDCVMASFSLDDFIRDTLL</sequence>
<keyword evidence="2 3" id="KW-1015">Disulfide bond</keyword>
<evidence type="ECO:0000256" key="1">
    <source>
        <dbReference type="ARBA" id="ARBA00022473"/>
    </source>
</evidence>
<dbReference type="GeneTree" id="ENSGT00940000166686"/>
<dbReference type="InterPro" id="IPR015526">
    <property type="entry name" value="Frizzled/SFRP"/>
</dbReference>
<evidence type="ECO:0000256" key="4">
    <source>
        <dbReference type="SAM" id="SignalP"/>
    </source>
</evidence>
<evidence type="ECO:0000313" key="6">
    <source>
        <dbReference type="Ensembl" id="ENSPNAP00000072222.1"/>
    </source>
</evidence>
<accession>A0AAR2LC33</accession>
<dbReference type="GO" id="GO:0042813">
    <property type="term" value="F:Wnt receptor activity"/>
    <property type="evidence" value="ECO:0007669"/>
    <property type="project" value="TreeGrafter"/>
</dbReference>
<dbReference type="PANTHER" id="PTHR11309:SF47">
    <property type="entry name" value="FRIZZLED"/>
    <property type="match status" value="1"/>
</dbReference>
<dbReference type="GO" id="GO:0035567">
    <property type="term" value="P:non-canonical Wnt signaling pathway"/>
    <property type="evidence" value="ECO:0007669"/>
    <property type="project" value="TreeGrafter"/>
</dbReference>
<protein>
    <recommendedName>
        <fullName evidence="5">FZ domain-containing protein</fullName>
    </recommendedName>
</protein>
<dbReference type="Pfam" id="PF01392">
    <property type="entry name" value="Fz"/>
    <property type="match status" value="1"/>
</dbReference>
<dbReference type="Ensembl" id="ENSPNAT00000058326.1">
    <property type="protein sequence ID" value="ENSPNAP00000072222.1"/>
    <property type="gene ID" value="ENSPNAG00000034625.1"/>
</dbReference>
<feature type="domain" description="FZ" evidence="5">
    <location>
        <begin position="36"/>
        <end position="150"/>
    </location>
</feature>
<dbReference type="GO" id="GO:0005886">
    <property type="term" value="C:plasma membrane"/>
    <property type="evidence" value="ECO:0007669"/>
    <property type="project" value="TreeGrafter"/>
</dbReference>
<dbReference type="GeneID" id="108444543"/>
<reference evidence="6" key="3">
    <citation type="submission" date="2025-09" db="UniProtKB">
        <authorList>
            <consortium name="Ensembl"/>
        </authorList>
    </citation>
    <scope>IDENTIFICATION</scope>
</reference>
<keyword evidence="7" id="KW-1185">Reference proteome</keyword>
<dbReference type="GO" id="GO:0017147">
    <property type="term" value="F:Wnt-protein binding"/>
    <property type="evidence" value="ECO:0007669"/>
    <property type="project" value="TreeGrafter"/>
</dbReference>
<feature type="disulfide bond" evidence="3">
    <location>
        <begin position="41"/>
        <end position="102"/>
    </location>
</feature>
<dbReference type="SMART" id="SM00063">
    <property type="entry name" value="FRI"/>
    <property type="match status" value="1"/>
</dbReference>
<dbReference type="RefSeq" id="XP_017581252.1">
    <property type="nucleotide sequence ID" value="XM_017725763.2"/>
</dbReference>
<proteinExistence type="predicted"/>
<evidence type="ECO:0000256" key="3">
    <source>
        <dbReference type="PROSITE-ProRule" id="PRU00090"/>
    </source>
</evidence>
<keyword evidence="1" id="KW-0217">Developmental protein</keyword>
<dbReference type="Gene3D" id="1.10.2000.10">
    <property type="entry name" value="Frizzled cysteine-rich domain"/>
    <property type="match status" value="1"/>
</dbReference>
<reference evidence="6 7" key="1">
    <citation type="submission" date="2020-10" db="EMBL/GenBank/DDBJ databases">
        <title>Pygocentrus nattereri (red-bellied piranha) genome, fPygNat1, primary haplotype.</title>
        <authorList>
            <person name="Myers G."/>
            <person name="Meyer A."/>
            <person name="Karagic N."/>
            <person name="Pippel M."/>
            <person name="Winkler S."/>
            <person name="Tracey A."/>
            <person name="Wood J."/>
            <person name="Formenti G."/>
            <person name="Howe K."/>
            <person name="Fedrigo O."/>
            <person name="Jarvis E.D."/>
        </authorList>
    </citation>
    <scope>NUCLEOTIDE SEQUENCE [LARGE SCALE GENOMIC DNA]</scope>
</reference>
<dbReference type="InterPro" id="IPR020067">
    <property type="entry name" value="Frizzled_dom"/>
</dbReference>
<dbReference type="PROSITE" id="PS50038">
    <property type="entry name" value="FZ"/>
    <property type="match status" value="1"/>
</dbReference>
<feature type="chain" id="PRO_5043568848" description="FZ domain-containing protein" evidence="4">
    <location>
        <begin position="25"/>
        <end position="302"/>
    </location>
</feature>